<keyword evidence="7" id="KW-1185">Reference proteome</keyword>
<evidence type="ECO:0000256" key="1">
    <source>
        <dbReference type="ARBA" id="ARBA00022679"/>
    </source>
</evidence>
<protein>
    <recommendedName>
        <fullName evidence="3">NAD-dependent protein deacylase</fullName>
        <ecNumber evidence="3">2.3.1.286</ecNumber>
    </recommendedName>
    <alternativeName>
        <fullName evidence="3">Regulatory protein SIR2 homolog</fullName>
    </alternativeName>
</protein>
<feature type="binding site" evidence="3">
    <location>
        <begin position="87"/>
        <end position="90"/>
    </location>
    <ligand>
        <name>NAD(+)</name>
        <dbReference type="ChEBI" id="CHEBI:57540"/>
    </ligand>
</feature>
<keyword evidence="1" id="KW-0808">Transferase</keyword>
<dbReference type="SUPFAM" id="SSF52467">
    <property type="entry name" value="DHS-like NAD/FAD-binding domain"/>
    <property type="match status" value="1"/>
</dbReference>
<evidence type="ECO:0000313" key="6">
    <source>
        <dbReference type="EMBL" id="MFB9110968.1"/>
    </source>
</evidence>
<feature type="binding site" evidence="3">
    <location>
        <begin position="10"/>
        <end position="29"/>
    </location>
    <ligand>
        <name>NAD(+)</name>
        <dbReference type="ChEBI" id="CHEBI:57540"/>
    </ligand>
</feature>
<evidence type="ECO:0000256" key="4">
    <source>
        <dbReference type="PROSITE-ProRule" id="PRU00236"/>
    </source>
</evidence>
<evidence type="ECO:0000256" key="2">
    <source>
        <dbReference type="ARBA" id="ARBA00023027"/>
    </source>
</evidence>
<feature type="binding site" evidence="3">
    <location>
        <begin position="170"/>
        <end position="172"/>
    </location>
    <ligand>
        <name>NAD(+)</name>
        <dbReference type="ChEBI" id="CHEBI:57540"/>
    </ligand>
</feature>
<feature type="binding site" evidence="3">
    <location>
        <position position="57"/>
    </location>
    <ligand>
        <name>substrate</name>
    </ligand>
</feature>
<dbReference type="RefSeq" id="WP_278010793.1">
    <property type="nucleotide sequence ID" value="NZ_CP121112.1"/>
</dbReference>
<dbReference type="Gene3D" id="3.40.50.1220">
    <property type="entry name" value="TPP-binding domain"/>
    <property type="match status" value="1"/>
</dbReference>
<feature type="domain" description="Deacetylase sirtuin-type" evidence="5">
    <location>
        <begin position="1"/>
        <end position="230"/>
    </location>
</feature>
<comment type="similarity">
    <text evidence="3">Belongs to the sirtuin family. Class III subfamily.</text>
</comment>
<keyword evidence="3" id="KW-0963">Cytoplasm</keyword>
<gene>
    <name evidence="3" type="primary">cobB</name>
    <name evidence="6" type="ORF">ACFFVK_20505</name>
</gene>
<accession>A0ABV5HGJ5</accession>
<dbReference type="InterPro" id="IPR050134">
    <property type="entry name" value="NAD-dep_sirtuin_deacylases"/>
</dbReference>
<keyword evidence="2 3" id="KW-0520">NAD</keyword>
<dbReference type="PROSITE" id="PS50305">
    <property type="entry name" value="SIRTUIN"/>
    <property type="match status" value="1"/>
</dbReference>
<dbReference type="CDD" id="cd01412">
    <property type="entry name" value="SIRT5_Af1_CobB"/>
    <property type="match status" value="1"/>
</dbReference>
<dbReference type="InterPro" id="IPR027546">
    <property type="entry name" value="Sirtuin_class_III"/>
</dbReference>
<dbReference type="InterPro" id="IPR003000">
    <property type="entry name" value="Sirtuin"/>
</dbReference>
<dbReference type="EMBL" id="JBHMFE010000046">
    <property type="protein sequence ID" value="MFB9110968.1"/>
    <property type="molecule type" value="Genomic_DNA"/>
</dbReference>
<dbReference type="PANTHER" id="PTHR11085">
    <property type="entry name" value="NAD-DEPENDENT PROTEIN DEACYLASE SIRTUIN-5, MITOCHONDRIAL-RELATED"/>
    <property type="match status" value="1"/>
</dbReference>
<name>A0ABV5HGJ5_9FLAO</name>
<comment type="catalytic activity">
    <reaction evidence="3">
        <text>N(6)-succinyl-L-lysyl-[protein] + NAD(+) + H2O = 2''-O-succinyl-ADP-D-ribose + nicotinamide + L-lysyl-[protein]</text>
        <dbReference type="Rhea" id="RHEA:47668"/>
        <dbReference type="Rhea" id="RHEA-COMP:9752"/>
        <dbReference type="Rhea" id="RHEA-COMP:11877"/>
        <dbReference type="ChEBI" id="CHEBI:15377"/>
        <dbReference type="ChEBI" id="CHEBI:17154"/>
        <dbReference type="ChEBI" id="CHEBI:29969"/>
        <dbReference type="ChEBI" id="CHEBI:57540"/>
        <dbReference type="ChEBI" id="CHEBI:87830"/>
        <dbReference type="ChEBI" id="CHEBI:87832"/>
    </reaction>
</comment>
<dbReference type="InterPro" id="IPR029035">
    <property type="entry name" value="DHS-like_NAD/FAD-binding_dom"/>
</dbReference>
<sequence length="235" mass="26477">MKKKLVVLTGAGISAESGIKTFRDSDGLWEGHDVMEVATPEGWHKNQELVLNFYNKRRQQLKEVEPNLGHKILAELEKDFDVHIITQNVDDLHERAGSSKVLHLHGELLKVRSTKNRDLILEWTEDLVTGDLDKNGHQLRPHIVWFGEDVPALEEAIAITEAADYFAVIGTSLQVYPAAGLISYTYSITPVFYIDPKPISIPNIRNKVETIAKFASEGVADLRDKLLNLEKPNDF</sequence>
<comment type="caution">
    <text evidence="3 4">Lacks conserved residue(s) required for the propagation of feature annotation.</text>
</comment>
<dbReference type="Gene3D" id="3.30.1600.10">
    <property type="entry name" value="SIR2/SIRT2 'Small Domain"/>
    <property type="match status" value="1"/>
</dbReference>
<evidence type="ECO:0000313" key="7">
    <source>
        <dbReference type="Proteomes" id="UP001589562"/>
    </source>
</evidence>
<proteinExistence type="inferred from homology"/>
<feature type="binding site" evidence="3">
    <location>
        <position position="54"/>
    </location>
    <ligand>
        <name>substrate</name>
    </ligand>
</feature>
<comment type="subcellular location">
    <subcellularLocation>
        <location evidence="3">Cytoplasm</location>
    </subcellularLocation>
</comment>
<dbReference type="HAMAP" id="MF_01121">
    <property type="entry name" value="Sirtuin_ClassIII"/>
    <property type="match status" value="1"/>
</dbReference>
<dbReference type="Proteomes" id="UP001589562">
    <property type="component" value="Unassembled WGS sequence"/>
</dbReference>
<dbReference type="Pfam" id="PF02146">
    <property type="entry name" value="SIR2"/>
    <property type="match status" value="1"/>
</dbReference>
<comment type="function">
    <text evidence="3">NAD-dependent lysine deacetylase and desuccinylase that specifically removes acetyl and succinyl groups on target proteins. Modulates the activities of several proteins which are inactive in their acylated form.</text>
</comment>
<dbReference type="InterPro" id="IPR026590">
    <property type="entry name" value="Ssirtuin_cat_dom"/>
</dbReference>
<organism evidence="6 7">
    <name type="scientific">Flavobacterium gyeonganense</name>
    <dbReference type="NCBI Taxonomy" id="1310418"/>
    <lineage>
        <taxon>Bacteria</taxon>
        <taxon>Pseudomonadati</taxon>
        <taxon>Bacteroidota</taxon>
        <taxon>Flavobacteriia</taxon>
        <taxon>Flavobacteriales</taxon>
        <taxon>Flavobacteriaceae</taxon>
        <taxon>Flavobacterium</taxon>
    </lineage>
</organism>
<comment type="catalytic activity">
    <reaction evidence="3">
        <text>N(6)-acetyl-L-lysyl-[protein] + NAD(+) + H2O = 2''-O-acetyl-ADP-D-ribose + nicotinamide + L-lysyl-[protein]</text>
        <dbReference type="Rhea" id="RHEA:43636"/>
        <dbReference type="Rhea" id="RHEA-COMP:9752"/>
        <dbReference type="Rhea" id="RHEA-COMP:10731"/>
        <dbReference type="ChEBI" id="CHEBI:15377"/>
        <dbReference type="ChEBI" id="CHEBI:17154"/>
        <dbReference type="ChEBI" id="CHEBI:29969"/>
        <dbReference type="ChEBI" id="CHEBI:57540"/>
        <dbReference type="ChEBI" id="CHEBI:61930"/>
        <dbReference type="ChEBI" id="CHEBI:83767"/>
        <dbReference type="EC" id="2.3.1.286"/>
    </reaction>
</comment>
<dbReference type="EC" id="2.3.1.286" evidence="3"/>
<reference evidence="6 7" key="1">
    <citation type="submission" date="2024-09" db="EMBL/GenBank/DDBJ databases">
        <authorList>
            <person name="Sun Q."/>
            <person name="Mori K."/>
        </authorList>
    </citation>
    <scope>NUCLEOTIDE SEQUENCE [LARGE SCALE GENOMIC DNA]</scope>
    <source>
        <strain evidence="6 7">CECT 8365</strain>
    </source>
</reference>
<comment type="caution">
    <text evidence="6">The sequence shown here is derived from an EMBL/GenBank/DDBJ whole genome shotgun (WGS) entry which is preliminary data.</text>
</comment>
<dbReference type="PANTHER" id="PTHR11085:SF4">
    <property type="entry name" value="NAD-DEPENDENT PROTEIN DEACYLASE"/>
    <property type="match status" value="1"/>
</dbReference>
<feature type="binding site" evidence="3">
    <location>
        <position position="211"/>
    </location>
    <ligand>
        <name>NAD(+)</name>
        <dbReference type="ChEBI" id="CHEBI:57540"/>
    </ligand>
</feature>
<dbReference type="InterPro" id="IPR026591">
    <property type="entry name" value="Sirtuin_cat_small_dom_sf"/>
</dbReference>
<evidence type="ECO:0000256" key="3">
    <source>
        <dbReference type="HAMAP-Rule" id="MF_01121"/>
    </source>
</evidence>
<evidence type="ECO:0000259" key="5">
    <source>
        <dbReference type="PROSITE" id="PS50305"/>
    </source>
</evidence>
<feature type="active site" description="Proton acceptor" evidence="3">
    <location>
        <position position="105"/>
    </location>
</feature>
<comment type="domain">
    <text evidence="3">2 residues (Tyr-54 and Arg-57) present in a large hydrophobic pocket are probably involved in substrate specificity. They are important for desuccinylation activity, but dispensable for deacetylation activity.</text>
</comment>